<proteinExistence type="predicted"/>
<dbReference type="AlphaFoldDB" id="A0A4Y7Q358"/>
<reference evidence="2 3" key="1">
    <citation type="submission" date="2018-06" db="EMBL/GenBank/DDBJ databases">
        <title>A transcriptomic atlas of mushroom development highlights an independent origin of complex multicellularity.</title>
        <authorList>
            <consortium name="DOE Joint Genome Institute"/>
            <person name="Krizsan K."/>
            <person name="Almasi E."/>
            <person name="Merenyi Z."/>
            <person name="Sahu N."/>
            <person name="Viragh M."/>
            <person name="Koszo T."/>
            <person name="Mondo S."/>
            <person name="Kiss B."/>
            <person name="Balint B."/>
            <person name="Kues U."/>
            <person name="Barry K."/>
            <person name="Hegedus J.C."/>
            <person name="Henrissat B."/>
            <person name="Johnson J."/>
            <person name="Lipzen A."/>
            <person name="Ohm R."/>
            <person name="Nagy I."/>
            <person name="Pangilinan J."/>
            <person name="Yan J."/>
            <person name="Xiong Y."/>
            <person name="Grigoriev I.V."/>
            <person name="Hibbett D.S."/>
            <person name="Nagy L.G."/>
        </authorList>
    </citation>
    <scope>NUCLEOTIDE SEQUENCE [LARGE SCALE GENOMIC DNA]</scope>
    <source>
        <strain evidence="2 3">SZMC22713</strain>
    </source>
</reference>
<keyword evidence="3" id="KW-1185">Reference proteome</keyword>
<gene>
    <name evidence="2" type="ORF">BD410DRAFT_840739</name>
</gene>
<dbReference type="Proteomes" id="UP000294933">
    <property type="component" value="Unassembled WGS sequence"/>
</dbReference>
<name>A0A4Y7Q358_9AGAM</name>
<evidence type="ECO:0000313" key="2">
    <source>
        <dbReference type="EMBL" id="TDL21299.1"/>
    </source>
</evidence>
<organism evidence="2 3">
    <name type="scientific">Rickenella mellea</name>
    <dbReference type="NCBI Taxonomy" id="50990"/>
    <lineage>
        <taxon>Eukaryota</taxon>
        <taxon>Fungi</taxon>
        <taxon>Dikarya</taxon>
        <taxon>Basidiomycota</taxon>
        <taxon>Agaricomycotina</taxon>
        <taxon>Agaricomycetes</taxon>
        <taxon>Hymenochaetales</taxon>
        <taxon>Rickenellaceae</taxon>
        <taxon>Rickenella</taxon>
    </lineage>
</organism>
<dbReference type="EMBL" id="ML170182">
    <property type="protein sequence ID" value="TDL21299.1"/>
    <property type="molecule type" value="Genomic_DNA"/>
</dbReference>
<evidence type="ECO:0000256" key="1">
    <source>
        <dbReference type="SAM" id="MobiDB-lite"/>
    </source>
</evidence>
<dbReference type="VEuPathDB" id="FungiDB:BD410DRAFT_840739"/>
<feature type="region of interest" description="Disordered" evidence="1">
    <location>
        <begin position="1"/>
        <end position="67"/>
    </location>
</feature>
<feature type="region of interest" description="Disordered" evidence="1">
    <location>
        <begin position="156"/>
        <end position="176"/>
    </location>
</feature>
<sequence>MSQKENEGPGQPASRQGRPAPLATIFFSHPAQPSAAQLKDASKKPLYHYQTRARSDLSSGDKKKKKAVTWKGAGSRWLASVQAAVADAVGDRPGEDDFLSQVPTVCLHTAYELDSQISVAARLPSCRRTKSQGQEMVEESDVVQLQPAGLLILTAPPADSSQLTKKPNKLGAGFSK</sequence>
<accession>A0A4Y7Q358</accession>
<protein>
    <submittedName>
        <fullName evidence="2">Uncharacterized protein</fullName>
    </submittedName>
</protein>
<evidence type="ECO:0000313" key="3">
    <source>
        <dbReference type="Proteomes" id="UP000294933"/>
    </source>
</evidence>